<accession>A0A368T565</accession>
<organism evidence="7 8">
    <name type="scientific">Marinitenerispora sediminis</name>
    <dbReference type="NCBI Taxonomy" id="1931232"/>
    <lineage>
        <taxon>Bacteria</taxon>
        <taxon>Bacillati</taxon>
        <taxon>Actinomycetota</taxon>
        <taxon>Actinomycetes</taxon>
        <taxon>Streptosporangiales</taxon>
        <taxon>Nocardiopsidaceae</taxon>
        <taxon>Marinitenerispora</taxon>
    </lineage>
</organism>
<dbReference type="FunFam" id="3.40.50.970:FF:000007">
    <property type="entry name" value="Acetolactate synthase"/>
    <property type="match status" value="1"/>
</dbReference>
<protein>
    <submittedName>
        <fullName evidence="7">Thiamine pyrophosphate-binding protein</fullName>
    </submittedName>
</protein>
<dbReference type="SUPFAM" id="SSF52518">
    <property type="entry name" value="Thiamin diphosphate-binding fold (THDP-binding)"/>
    <property type="match status" value="2"/>
</dbReference>
<dbReference type="GO" id="GO:0009099">
    <property type="term" value="P:L-valine biosynthetic process"/>
    <property type="evidence" value="ECO:0007669"/>
    <property type="project" value="TreeGrafter"/>
</dbReference>
<evidence type="ECO:0000259" key="5">
    <source>
        <dbReference type="Pfam" id="PF02775"/>
    </source>
</evidence>
<name>A0A368T565_9ACTN</name>
<dbReference type="NCBIfam" id="NF006052">
    <property type="entry name" value="PRK08199.1"/>
    <property type="match status" value="1"/>
</dbReference>
<dbReference type="Proteomes" id="UP000253318">
    <property type="component" value="Unassembled WGS sequence"/>
</dbReference>
<dbReference type="PANTHER" id="PTHR18968:SF120">
    <property type="entry name" value="ACETOLACTATE SYNTHASE LARGE SUBUNIT"/>
    <property type="match status" value="1"/>
</dbReference>
<dbReference type="InterPro" id="IPR000399">
    <property type="entry name" value="TPP-bd_CS"/>
</dbReference>
<gene>
    <name evidence="7" type="ORF">DEF24_12365</name>
</gene>
<comment type="similarity">
    <text evidence="1 3">Belongs to the TPP enzyme family.</text>
</comment>
<dbReference type="GO" id="GO:0005948">
    <property type="term" value="C:acetolactate synthase complex"/>
    <property type="evidence" value="ECO:0007669"/>
    <property type="project" value="TreeGrafter"/>
</dbReference>
<dbReference type="Gene3D" id="3.40.50.1220">
    <property type="entry name" value="TPP-binding domain"/>
    <property type="match status" value="1"/>
</dbReference>
<dbReference type="InterPro" id="IPR029061">
    <property type="entry name" value="THDP-binding"/>
</dbReference>
<dbReference type="Pfam" id="PF02775">
    <property type="entry name" value="TPP_enzyme_C"/>
    <property type="match status" value="1"/>
</dbReference>
<evidence type="ECO:0000259" key="6">
    <source>
        <dbReference type="Pfam" id="PF02776"/>
    </source>
</evidence>
<dbReference type="OrthoDB" id="4959782at2"/>
<comment type="caution">
    <text evidence="7">The sequence shown here is derived from an EMBL/GenBank/DDBJ whole genome shotgun (WGS) entry which is preliminary data.</text>
</comment>
<evidence type="ECO:0000256" key="1">
    <source>
        <dbReference type="ARBA" id="ARBA00007812"/>
    </source>
</evidence>
<keyword evidence="2 3" id="KW-0786">Thiamine pyrophosphate</keyword>
<feature type="domain" description="Thiamine pyrophosphate enzyme central" evidence="4">
    <location>
        <begin position="318"/>
        <end position="455"/>
    </location>
</feature>
<dbReference type="GO" id="GO:0000287">
    <property type="term" value="F:magnesium ion binding"/>
    <property type="evidence" value="ECO:0007669"/>
    <property type="project" value="InterPro"/>
</dbReference>
<evidence type="ECO:0000313" key="7">
    <source>
        <dbReference type="EMBL" id="RCV58721.1"/>
    </source>
</evidence>
<evidence type="ECO:0000313" key="8">
    <source>
        <dbReference type="Proteomes" id="UP000253318"/>
    </source>
</evidence>
<dbReference type="GO" id="GO:0030976">
    <property type="term" value="F:thiamine pyrophosphate binding"/>
    <property type="evidence" value="ECO:0007669"/>
    <property type="project" value="InterPro"/>
</dbReference>
<dbReference type="Gene3D" id="3.40.50.970">
    <property type="match status" value="2"/>
</dbReference>
<dbReference type="CDD" id="cd00568">
    <property type="entry name" value="TPP_enzymes"/>
    <property type="match status" value="1"/>
</dbReference>
<proteinExistence type="inferred from homology"/>
<dbReference type="GO" id="GO:0050660">
    <property type="term" value="F:flavin adenine dinucleotide binding"/>
    <property type="evidence" value="ECO:0007669"/>
    <property type="project" value="TreeGrafter"/>
</dbReference>
<dbReference type="PANTHER" id="PTHR18968">
    <property type="entry name" value="THIAMINE PYROPHOSPHATE ENZYMES"/>
    <property type="match status" value="1"/>
</dbReference>
<reference evidence="7 8" key="1">
    <citation type="submission" date="2018-04" db="EMBL/GenBank/DDBJ databases">
        <title>Novel actinobacteria from marine sediment.</title>
        <authorList>
            <person name="Ng Z.Y."/>
            <person name="Tan G.Y.A."/>
        </authorList>
    </citation>
    <scope>NUCLEOTIDE SEQUENCE [LARGE SCALE GENOMIC DNA]</scope>
    <source>
        <strain evidence="7 8">TPS81</strain>
    </source>
</reference>
<evidence type="ECO:0000256" key="2">
    <source>
        <dbReference type="ARBA" id="ARBA00023052"/>
    </source>
</evidence>
<dbReference type="GO" id="GO:0009097">
    <property type="term" value="P:isoleucine biosynthetic process"/>
    <property type="evidence" value="ECO:0007669"/>
    <property type="project" value="TreeGrafter"/>
</dbReference>
<dbReference type="SUPFAM" id="SSF52467">
    <property type="entry name" value="DHS-like NAD/FAD-binding domain"/>
    <property type="match status" value="1"/>
</dbReference>
<keyword evidence="8" id="KW-1185">Reference proteome</keyword>
<dbReference type="AlphaFoldDB" id="A0A368T565"/>
<dbReference type="InterPro" id="IPR011766">
    <property type="entry name" value="TPP_enzyme_TPP-bd"/>
</dbReference>
<dbReference type="InterPro" id="IPR012001">
    <property type="entry name" value="Thiamin_PyroP_enz_TPP-bd_dom"/>
</dbReference>
<sequence length="684" mass="71319">MRPRAERRAAFGPGPVGAAWDHSSARVRWVARGRTPRPPCPRWAARCGAGGPAPAAPCGGGPARGPGRAGAPSACAPWGRPRRAPVCAVAARVGGRQVTAVAGRGSKAVTVPPLRRGRTPVNTQPSLPETAADQVVSVLVDAGVRRCYTVPGESFLELLDAMERHPAMRLVSTRHENGAGFMAEADAKLTGVPAVAAATRGPGAANLAVGVHTARQDSTPMVVFLGQVETEYLGREAFQEVDLTAFYSPITKWTTTVTRADRLAEVTAQAIRVATTGRPGPVAIAVPGDLFGQRVPSPGRLPGTAWPPRPPLGGHERDRIAAWLAEAERPVIIAGGGARDARDALVRAAERYRAGVYTSWRRQDVFPNDHPLYLGHLGLGCPAAVLRGLEEADAVLVVGSRLGEITTQTYRLPESAGFGARPSVAQLDIDPDQVGAVTGVWLGAVADAGRALTALAEAPVSVPARDWTAANQAWRDTTTPPADAAGHPGGRLHPWAVVTTMRRVLPADSVVTNDAGNFAAFLHRGWSYRHPRTQLAPTSGAMGYAVPAAVAAKLVEPHRTVVAVVGDGGVLMTGQELETAVRLGLPVIVVVFQNGLYGTIAMHQARELGRTAAVGIGGPLDLAGYARGLGARGATATTPEELEKALGEALACDLPTLVDARTDPEVISPEATMAELLGRGHRAG</sequence>
<dbReference type="EMBL" id="QEIN01000084">
    <property type="protein sequence ID" value="RCV58721.1"/>
    <property type="molecule type" value="Genomic_DNA"/>
</dbReference>
<dbReference type="InterPro" id="IPR012000">
    <property type="entry name" value="Thiamin_PyroP_enz_cen_dom"/>
</dbReference>
<dbReference type="GO" id="GO:0003984">
    <property type="term" value="F:acetolactate synthase activity"/>
    <property type="evidence" value="ECO:0007669"/>
    <property type="project" value="TreeGrafter"/>
</dbReference>
<dbReference type="InterPro" id="IPR029035">
    <property type="entry name" value="DHS-like_NAD/FAD-binding_dom"/>
</dbReference>
<feature type="domain" description="Thiamine pyrophosphate enzyme TPP-binding" evidence="5">
    <location>
        <begin position="514"/>
        <end position="659"/>
    </location>
</feature>
<feature type="domain" description="Thiamine pyrophosphate enzyme N-terminal TPP-binding" evidence="6">
    <location>
        <begin position="130"/>
        <end position="245"/>
    </location>
</feature>
<evidence type="ECO:0000259" key="4">
    <source>
        <dbReference type="Pfam" id="PF00205"/>
    </source>
</evidence>
<evidence type="ECO:0000256" key="3">
    <source>
        <dbReference type="RuleBase" id="RU362132"/>
    </source>
</evidence>
<dbReference type="PROSITE" id="PS00187">
    <property type="entry name" value="TPP_ENZYMES"/>
    <property type="match status" value="1"/>
</dbReference>
<dbReference type="InterPro" id="IPR045229">
    <property type="entry name" value="TPP_enz"/>
</dbReference>
<dbReference type="Pfam" id="PF00205">
    <property type="entry name" value="TPP_enzyme_M"/>
    <property type="match status" value="1"/>
</dbReference>
<dbReference type="Pfam" id="PF02776">
    <property type="entry name" value="TPP_enzyme_N"/>
    <property type="match status" value="1"/>
</dbReference>
<dbReference type="CDD" id="cd07035">
    <property type="entry name" value="TPP_PYR_POX_like"/>
    <property type="match status" value="1"/>
</dbReference>